<dbReference type="EMBL" id="LR788213">
    <property type="protein sequence ID" value="CAB3264075.1"/>
    <property type="molecule type" value="mRNA"/>
</dbReference>
<reference evidence="10" key="1">
    <citation type="submission" date="2020-04" db="EMBL/GenBank/DDBJ databases">
        <authorList>
            <person name="Neveu A P."/>
        </authorList>
    </citation>
    <scope>NUCLEOTIDE SEQUENCE</scope>
    <source>
        <tissue evidence="10">Whole embryo</tissue>
    </source>
</reference>
<dbReference type="InterPro" id="IPR036282">
    <property type="entry name" value="Glutathione-S-Trfase_C_sf"/>
</dbReference>
<keyword evidence="7" id="KW-0472">Membrane</keyword>
<organism evidence="10">
    <name type="scientific">Phallusia mammillata</name>
    <dbReference type="NCBI Taxonomy" id="59560"/>
    <lineage>
        <taxon>Eukaryota</taxon>
        <taxon>Metazoa</taxon>
        <taxon>Chordata</taxon>
        <taxon>Tunicata</taxon>
        <taxon>Ascidiacea</taxon>
        <taxon>Phlebobranchia</taxon>
        <taxon>Ascidiidae</taxon>
        <taxon>Phallusia</taxon>
    </lineage>
</organism>
<evidence type="ECO:0000259" key="8">
    <source>
        <dbReference type="Pfam" id="PF10568"/>
    </source>
</evidence>
<dbReference type="Gene3D" id="1.20.1050.10">
    <property type="match status" value="1"/>
</dbReference>
<evidence type="ECO:0000256" key="6">
    <source>
        <dbReference type="ARBA" id="ARBA00023128"/>
    </source>
</evidence>
<accession>A0A6F9DMC9</accession>
<comment type="subcellular location">
    <subcellularLocation>
        <location evidence="1">Mitochondrion outer membrane</location>
    </subcellularLocation>
</comment>
<dbReference type="InterPro" id="IPR033468">
    <property type="entry name" value="Metaxin_GST"/>
</dbReference>
<dbReference type="PANTHER" id="PTHR12289">
    <property type="entry name" value="METAXIN RELATED"/>
    <property type="match status" value="1"/>
</dbReference>
<evidence type="ECO:0000256" key="3">
    <source>
        <dbReference type="ARBA" id="ARBA00022448"/>
    </source>
</evidence>
<name>A0A6F9DMC9_9ASCI</name>
<keyword evidence="5" id="KW-0653">Protein transport</keyword>
<dbReference type="Pfam" id="PF10568">
    <property type="entry name" value="Tom37"/>
    <property type="match status" value="1"/>
</dbReference>
<evidence type="ECO:0000256" key="1">
    <source>
        <dbReference type="ARBA" id="ARBA00004294"/>
    </source>
</evidence>
<protein>
    <submittedName>
        <fullName evidence="10">Metaxin-2-like</fullName>
    </submittedName>
</protein>
<gene>
    <name evidence="10" type="primary">Mtx2</name>
</gene>
<feature type="domain" description="Metaxin glutathione S-transferase" evidence="9">
    <location>
        <begin position="235"/>
        <end position="297"/>
    </location>
</feature>
<evidence type="ECO:0000256" key="7">
    <source>
        <dbReference type="ARBA" id="ARBA00023136"/>
    </source>
</evidence>
<dbReference type="Pfam" id="PF17171">
    <property type="entry name" value="GST_C_6"/>
    <property type="match status" value="1"/>
</dbReference>
<dbReference type="SUPFAM" id="SSF47616">
    <property type="entry name" value="GST C-terminal domain-like"/>
    <property type="match status" value="1"/>
</dbReference>
<keyword evidence="4" id="KW-1000">Mitochondrion outer membrane</keyword>
<evidence type="ECO:0000256" key="4">
    <source>
        <dbReference type="ARBA" id="ARBA00022787"/>
    </source>
</evidence>
<dbReference type="GO" id="GO:0015031">
    <property type="term" value="P:protein transport"/>
    <property type="evidence" value="ECO:0007669"/>
    <property type="project" value="UniProtKB-KW"/>
</dbReference>
<evidence type="ECO:0000313" key="10">
    <source>
        <dbReference type="EMBL" id="CAB3264075.1"/>
    </source>
</evidence>
<sequence length="313" mass="35545">MCPQTITFYSNKCSKSSSCLDLHIGNYRIYTSELIRQKVCCTFCVGMTLLQDAVLGQMAASETWPDDAALFKPDQENQILINENAASLAVQAFLRMCDLNIKVEGRSNAEFMSPSGKLPVLLCGKFVISEPIPIFQFVQQKGITLSEDLSENDQQDMKAYIQLINNTLIPAELFIMWLHRDTLKQVTWKRYGHPYPWPLNHILCFRKRHSTISYLNAIGWGTNNQSLTTIDEEVRNCCAALSQKLADKKYFFGSKPTELDAMVYGHLYTIITTSLPDNRLAKTIQQFGNLVAFCQNIDRDFFANCNENSEVDS</sequence>
<comment type="similarity">
    <text evidence="2">Belongs to the metaxin family.</text>
</comment>
<evidence type="ECO:0000256" key="2">
    <source>
        <dbReference type="ARBA" id="ARBA00009170"/>
    </source>
</evidence>
<evidence type="ECO:0000259" key="9">
    <source>
        <dbReference type="Pfam" id="PF17171"/>
    </source>
</evidence>
<dbReference type="GO" id="GO:0001401">
    <property type="term" value="C:SAM complex"/>
    <property type="evidence" value="ECO:0007669"/>
    <property type="project" value="InterPro"/>
</dbReference>
<dbReference type="PANTHER" id="PTHR12289:SF38">
    <property type="entry name" value="METAXIN-2"/>
    <property type="match status" value="1"/>
</dbReference>
<evidence type="ECO:0000256" key="5">
    <source>
        <dbReference type="ARBA" id="ARBA00022927"/>
    </source>
</evidence>
<proteinExistence type="evidence at transcript level"/>
<keyword evidence="3" id="KW-0813">Transport</keyword>
<feature type="domain" description="Mitochondrial outer membrane transport complex Sam37/metaxin N-terminal" evidence="8">
    <location>
        <begin position="87"/>
        <end position="208"/>
    </location>
</feature>
<dbReference type="CDD" id="cd03211">
    <property type="entry name" value="GST_C_Metaxin2"/>
    <property type="match status" value="1"/>
</dbReference>
<dbReference type="GO" id="GO:0007005">
    <property type="term" value="P:mitochondrion organization"/>
    <property type="evidence" value="ECO:0007669"/>
    <property type="project" value="TreeGrafter"/>
</dbReference>
<dbReference type="InterPro" id="IPR050931">
    <property type="entry name" value="Mito_Protein_Transport_Metaxin"/>
</dbReference>
<dbReference type="InterPro" id="IPR019564">
    <property type="entry name" value="Sam37/metaxin_N"/>
</dbReference>
<keyword evidence="6" id="KW-0496">Mitochondrion</keyword>
<dbReference type="AlphaFoldDB" id="A0A6F9DMC9"/>